<feature type="domain" description="Putative plant transposon protein" evidence="2">
    <location>
        <begin position="182"/>
        <end position="359"/>
    </location>
</feature>
<dbReference type="AlphaFoldDB" id="A0A6A1WX49"/>
<comment type="caution">
    <text evidence="3">The sequence shown here is derived from an EMBL/GenBank/DDBJ whole genome shotgun (WGS) entry which is preliminary data.</text>
</comment>
<evidence type="ECO:0000259" key="2">
    <source>
        <dbReference type="Pfam" id="PF20167"/>
    </source>
</evidence>
<dbReference type="Proteomes" id="UP000516437">
    <property type="component" value="Unassembled WGS sequence"/>
</dbReference>
<name>A0A6A1WX49_9ROSI</name>
<protein>
    <recommendedName>
        <fullName evidence="2">Putative plant transposon protein domain-containing protein</fullName>
    </recommendedName>
</protein>
<organism evidence="3 4">
    <name type="scientific">Morella rubra</name>
    <name type="common">Chinese bayberry</name>
    <dbReference type="NCBI Taxonomy" id="262757"/>
    <lineage>
        <taxon>Eukaryota</taxon>
        <taxon>Viridiplantae</taxon>
        <taxon>Streptophyta</taxon>
        <taxon>Embryophyta</taxon>
        <taxon>Tracheophyta</taxon>
        <taxon>Spermatophyta</taxon>
        <taxon>Magnoliopsida</taxon>
        <taxon>eudicotyledons</taxon>
        <taxon>Gunneridae</taxon>
        <taxon>Pentapetalae</taxon>
        <taxon>rosids</taxon>
        <taxon>fabids</taxon>
        <taxon>Fagales</taxon>
        <taxon>Myricaceae</taxon>
        <taxon>Morella</taxon>
    </lineage>
</organism>
<evidence type="ECO:0000313" key="3">
    <source>
        <dbReference type="EMBL" id="KAB1228238.1"/>
    </source>
</evidence>
<dbReference type="Pfam" id="PF20167">
    <property type="entry name" value="Transposase_32"/>
    <property type="match status" value="1"/>
</dbReference>
<proteinExistence type="predicted"/>
<dbReference type="InterPro" id="IPR046796">
    <property type="entry name" value="Transposase_32_dom"/>
</dbReference>
<sequence>MLRDPHSTFGQYGSHCGTHVYLSHSPNYSFLKNGVLSCRYSLRARGSTLKLLSTSHKPSVPPESTTFSLCLSLLISPLATAVFEFPPSAVTKLNCALVKMSSGRSKRTTRETPSSVSSRARKRISGNEEPVDAPEPSIYRAGLCKNKFVQDFRNRTVIAGRWVDFPWFCESGFDFKEMFDFQGWSIFVNLKVDVYVYLVNLAYANFQHSMTEHASSLVNGKQLDLSVSSLNSLASAPNTGKKFFDPYGWMGMSEKEPIDILRVVLDDPALNELVRPAASELTIHRRILHHMVCNIILPRTGKFDYITFLDMFVMYCLITHTPMNLGHLMLNHMKAATEKKKQGLPYGMFFTHMFHVFEVEMTGEVQEKPKDSKEYNKKTLRLMDIRGLKHQVNNTIHVASTVIQNTVDEFKATSAALLTLVKKSAAEVVHATEVHMNADRNLRPHVLKWTYWFSITWMDG</sequence>
<keyword evidence="4" id="KW-1185">Reference proteome</keyword>
<feature type="region of interest" description="Disordered" evidence="1">
    <location>
        <begin position="104"/>
        <end position="132"/>
    </location>
</feature>
<evidence type="ECO:0000256" key="1">
    <source>
        <dbReference type="SAM" id="MobiDB-lite"/>
    </source>
</evidence>
<gene>
    <name evidence="3" type="ORF">CJ030_MR7G005008</name>
</gene>
<accession>A0A6A1WX49</accession>
<evidence type="ECO:0000313" key="4">
    <source>
        <dbReference type="Proteomes" id="UP000516437"/>
    </source>
</evidence>
<reference evidence="3 4" key="1">
    <citation type="journal article" date="2019" name="Plant Biotechnol. J.">
        <title>The red bayberry genome and genetic basis of sex determination.</title>
        <authorList>
            <person name="Jia H.M."/>
            <person name="Jia H.J."/>
            <person name="Cai Q.L."/>
            <person name="Wang Y."/>
            <person name="Zhao H.B."/>
            <person name="Yang W.F."/>
            <person name="Wang G.Y."/>
            <person name="Li Y.H."/>
            <person name="Zhan D.L."/>
            <person name="Shen Y.T."/>
            <person name="Niu Q.F."/>
            <person name="Chang L."/>
            <person name="Qiu J."/>
            <person name="Zhao L."/>
            <person name="Xie H.B."/>
            <person name="Fu W.Y."/>
            <person name="Jin J."/>
            <person name="Li X.W."/>
            <person name="Jiao Y."/>
            <person name="Zhou C.C."/>
            <person name="Tu T."/>
            <person name="Chai C.Y."/>
            <person name="Gao J.L."/>
            <person name="Fan L.J."/>
            <person name="van de Weg E."/>
            <person name="Wang J.Y."/>
            <person name="Gao Z.S."/>
        </authorList>
    </citation>
    <scope>NUCLEOTIDE SEQUENCE [LARGE SCALE GENOMIC DNA]</scope>
    <source>
        <tissue evidence="3">Leaves</tissue>
    </source>
</reference>
<dbReference type="OrthoDB" id="1750780at2759"/>
<dbReference type="EMBL" id="RXIC02000006">
    <property type="protein sequence ID" value="KAB1228238.1"/>
    <property type="molecule type" value="Genomic_DNA"/>
</dbReference>